<dbReference type="SUPFAM" id="SSF100895">
    <property type="entry name" value="Kazal-type serine protease inhibitors"/>
    <property type="match status" value="2"/>
</dbReference>
<dbReference type="InterPro" id="IPR003645">
    <property type="entry name" value="Fol_N"/>
</dbReference>
<dbReference type="GO" id="GO:0005576">
    <property type="term" value="C:extracellular region"/>
    <property type="evidence" value="ECO:0007669"/>
    <property type="project" value="UniProtKB-SubCell"/>
</dbReference>
<dbReference type="Gene3D" id="3.30.60.30">
    <property type="match status" value="2"/>
</dbReference>
<dbReference type="PANTHER" id="PTHR24040:SF13">
    <property type="entry name" value="FIBROPELLIN-1"/>
    <property type="match status" value="1"/>
</dbReference>
<dbReference type="OrthoDB" id="5947455at2759"/>
<reference evidence="12" key="1">
    <citation type="journal article" date="2017" name="bioRxiv">
        <title>Comparative analysis of the genomes of Stylophora pistillata and Acropora digitifera provides evidence for extensive differences between species of corals.</title>
        <authorList>
            <person name="Voolstra C.R."/>
            <person name="Li Y."/>
            <person name="Liew Y.J."/>
            <person name="Baumgarten S."/>
            <person name="Zoccola D."/>
            <person name="Flot J.-F."/>
            <person name="Tambutte S."/>
            <person name="Allemand D."/>
            <person name="Aranda M."/>
        </authorList>
    </citation>
    <scope>NUCLEOTIDE SEQUENCE [LARGE SCALE GENOMIC DNA]</scope>
</reference>
<keyword evidence="6" id="KW-1015">Disulfide bond</keyword>
<dbReference type="SMART" id="SM00274">
    <property type="entry name" value="FOLN"/>
    <property type="match status" value="2"/>
</dbReference>
<name>A0A2B4RD02_STYPI</name>
<dbReference type="InterPro" id="IPR001881">
    <property type="entry name" value="EGF-like_Ca-bd_dom"/>
</dbReference>
<dbReference type="Pfam" id="PF07645">
    <property type="entry name" value="EGF_CA"/>
    <property type="match status" value="1"/>
</dbReference>
<dbReference type="STRING" id="50429.A0A2B4RD02"/>
<keyword evidence="2" id="KW-0964">Secreted</keyword>
<dbReference type="InterPro" id="IPR009030">
    <property type="entry name" value="Growth_fac_rcpt_cys_sf"/>
</dbReference>
<dbReference type="SMART" id="SM00280">
    <property type="entry name" value="KAZAL"/>
    <property type="match status" value="2"/>
</dbReference>
<keyword evidence="4" id="KW-0732">Signal</keyword>
<organism evidence="11 12">
    <name type="scientific">Stylophora pistillata</name>
    <name type="common">Smooth cauliflower coral</name>
    <dbReference type="NCBI Taxonomy" id="50429"/>
    <lineage>
        <taxon>Eukaryota</taxon>
        <taxon>Metazoa</taxon>
        <taxon>Cnidaria</taxon>
        <taxon>Anthozoa</taxon>
        <taxon>Hexacorallia</taxon>
        <taxon>Scleractinia</taxon>
        <taxon>Astrocoeniina</taxon>
        <taxon>Pocilloporidae</taxon>
        <taxon>Stylophora</taxon>
    </lineage>
</organism>
<feature type="domain" description="EGF-like" evidence="9">
    <location>
        <begin position="537"/>
        <end position="577"/>
    </location>
</feature>
<dbReference type="InterPro" id="IPR049883">
    <property type="entry name" value="NOTCH1_EGF-like"/>
</dbReference>
<comment type="subcellular location">
    <subcellularLocation>
        <location evidence="1">Secreted</location>
    </subcellularLocation>
</comment>
<feature type="domain" description="EGF-like" evidence="9">
    <location>
        <begin position="578"/>
        <end position="617"/>
    </location>
</feature>
<evidence type="ECO:0000259" key="9">
    <source>
        <dbReference type="PROSITE" id="PS50026"/>
    </source>
</evidence>
<keyword evidence="5" id="KW-0677">Repeat</keyword>
<evidence type="ECO:0000256" key="1">
    <source>
        <dbReference type="ARBA" id="ARBA00004613"/>
    </source>
</evidence>
<accession>A0A2B4RD02</accession>
<dbReference type="PROSITE" id="PS51465">
    <property type="entry name" value="KAZAL_2"/>
    <property type="match status" value="1"/>
</dbReference>
<evidence type="ECO:0000256" key="4">
    <source>
        <dbReference type="ARBA" id="ARBA00022729"/>
    </source>
</evidence>
<keyword evidence="12" id="KW-1185">Reference proteome</keyword>
<evidence type="ECO:0000313" key="12">
    <source>
        <dbReference type="Proteomes" id="UP000225706"/>
    </source>
</evidence>
<dbReference type="Gene3D" id="2.10.25.10">
    <property type="entry name" value="Laminin"/>
    <property type="match status" value="4"/>
</dbReference>
<dbReference type="InterPro" id="IPR018097">
    <property type="entry name" value="EGF_Ca-bd_CS"/>
</dbReference>
<dbReference type="CDD" id="cd00054">
    <property type="entry name" value="EGF_CA"/>
    <property type="match status" value="4"/>
</dbReference>
<dbReference type="EMBL" id="LSMT01000747">
    <property type="protein sequence ID" value="PFX14673.1"/>
    <property type="molecule type" value="Genomic_DNA"/>
</dbReference>
<dbReference type="FunFam" id="2.10.25.10:FF:000038">
    <property type="entry name" value="Fibrillin 2"/>
    <property type="match status" value="4"/>
</dbReference>
<dbReference type="Pfam" id="PF12947">
    <property type="entry name" value="EGF_3"/>
    <property type="match status" value="3"/>
</dbReference>
<dbReference type="PROSITE" id="PS01187">
    <property type="entry name" value="EGF_CA"/>
    <property type="match status" value="2"/>
</dbReference>
<dbReference type="InterPro" id="IPR002350">
    <property type="entry name" value="Kazal_dom"/>
</dbReference>
<evidence type="ECO:0000256" key="3">
    <source>
        <dbReference type="ARBA" id="ARBA00022536"/>
    </source>
</evidence>
<keyword evidence="3 8" id="KW-0245">EGF-like domain</keyword>
<feature type="domain" description="Kazal-like" evidence="10">
    <location>
        <begin position="239"/>
        <end position="286"/>
    </location>
</feature>
<dbReference type="PANTHER" id="PTHR24040">
    <property type="entry name" value="LAMININ G-LIKE DOMAIN-CONTAINING PROTEIN"/>
    <property type="match status" value="1"/>
</dbReference>
<dbReference type="SUPFAM" id="SSF57184">
    <property type="entry name" value="Growth factor receptor domain"/>
    <property type="match status" value="1"/>
</dbReference>
<evidence type="ECO:0000256" key="7">
    <source>
        <dbReference type="ARBA" id="ARBA00023180"/>
    </source>
</evidence>
<dbReference type="SUPFAM" id="SSF57196">
    <property type="entry name" value="EGF/Laminin"/>
    <property type="match status" value="2"/>
</dbReference>
<dbReference type="PROSITE" id="PS01186">
    <property type="entry name" value="EGF_2"/>
    <property type="match status" value="2"/>
</dbReference>
<feature type="domain" description="EGF-like" evidence="9">
    <location>
        <begin position="858"/>
        <end position="900"/>
    </location>
</feature>
<sequence>MSVINWLAFQGSHQGIKSGIVDFDEWTTRTQCKRVSIIDNQSNGFKNKPQLFISVQHKHTDRPYDSMNLWLEGVNKKEFYVCMREFMAFDGIHSDLKVHWFAYDALPSNWNFTEEGKIHFAGDGAPLRKNHFAFCQDFKFENPFYKPPTVLISGSHENTTSTSWGNSEGRCNNALSIWIEEVSRSAFKVCVKDSQGLSKTKKTVTVHYAIIGDLDPCINVTCDYYAVCKAFDTFDARCVCEENCPSYEEQVCSSNSTTFKNKCMFELEVCRLKSNHTLYHPGSCTGFPVQRGRVELKRDVSWAETACELVTFPPFSFYPDKAVHVQITTNHWNSTRRNFVHEATVSWVENVNYQNFRVCATAAGRNDRGTKEFATVDWMAYQGAPNGGVTGNTRIPEWWTGTKCIRISLPRDKFSTTPTILATADHVTSAYKHDAASLWIENPTSSTFYICLRELQNYDGLHEDILVDMQLAKSYDKEPTIIITANHNSGGNNLESKYLSVTVWIEHKKKTEFRICLKELFADQHEKNTVSYVVLADLDECKGNNHDCSENGICTNTQGSYICHCVSGYSGDGRNCADIDECSSGHGCHRNATCQNTVGSYTCTCVNGYTGDGINCRDLDPCINVTCKYFAVCKAFDAFDVRCVCEENCPSYEEPVCSSNSTTFKNKCIFELERLKAAKRCLPKPCYIASFVVADLGFPVRRGRVQLKRDVSWADTACKPVTFPPFSFYPDKQVCATAAGRNDRGTKEFAFVDWMAYQGAPNGGVAGKTRIPEWWTGTKCQKITLPNNIKKAEFRICLKELFADQHDPVTVSYVVLADIDECSLSNGCDSNATCQNTEGSYTYSCTNGYSGNGITCRDVDECTLNSHDCDANAKCTNTPESFTCECDHTSHYYGNGKTCYANRSQGYIFSTRAFIFYLRNCRGYGYFKNDVNAHPRYATYSYYSYGPTFGVGHDIYVASYASSSYNSYFSCSSYTIPVSDNYGWRGNNNFCADDVEVYYEAISTI</sequence>
<evidence type="ECO:0000256" key="8">
    <source>
        <dbReference type="PROSITE-ProRule" id="PRU00076"/>
    </source>
</evidence>
<gene>
    <name evidence="11" type="primary">Fbn1</name>
    <name evidence="11" type="ORF">AWC38_SpisGene21152</name>
</gene>
<dbReference type="InterPro" id="IPR036058">
    <property type="entry name" value="Kazal_dom_sf"/>
</dbReference>
<feature type="domain" description="EGF-like" evidence="9">
    <location>
        <begin position="818"/>
        <end position="857"/>
    </location>
</feature>
<dbReference type="GO" id="GO:0005509">
    <property type="term" value="F:calcium ion binding"/>
    <property type="evidence" value="ECO:0007669"/>
    <property type="project" value="InterPro"/>
</dbReference>
<evidence type="ECO:0000259" key="10">
    <source>
        <dbReference type="PROSITE" id="PS51465"/>
    </source>
</evidence>
<evidence type="ECO:0000313" key="11">
    <source>
        <dbReference type="EMBL" id="PFX14673.1"/>
    </source>
</evidence>
<dbReference type="InterPro" id="IPR051145">
    <property type="entry name" value="GAS-SHBG-PROS"/>
</dbReference>
<evidence type="ECO:0000256" key="6">
    <source>
        <dbReference type="ARBA" id="ARBA00023157"/>
    </source>
</evidence>
<dbReference type="SMART" id="SM00181">
    <property type="entry name" value="EGF"/>
    <property type="match status" value="4"/>
</dbReference>
<dbReference type="SMART" id="SM00179">
    <property type="entry name" value="EGF_CA"/>
    <property type="match status" value="4"/>
</dbReference>
<evidence type="ECO:0000256" key="5">
    <source>
        <dbReference type="ARBA" id="ARBA00022737"/>
    </source>
</evidence>
<keyword evidence="7" id="KW-0325">Glycoprotein</keyword>
<dbReference type="InterPro" id="IPR000152">
    <property type="entry name" value="EGF-type_Asp/Asn_hydroxyl_site"/>
</dbReference>
<protein>
    <submittedName>
        <fullName evidence="11">Fibrillin-1</fullName>
    </submittedName>
</protein>
<dbReference type="PROSITE" id="PS50026">
    <property type="entry name" value="EGF_3"/>
    <property type="match status" value="4"/>
</dbReference>
<dbReference type="InterPro" id="IPR000742">
    <property type="entry name" value="EGF"/>
</dbReference>
<comment type="caution">
    <text evidence="11">The sequence shown here is derived from an EMBL/GenBank/DDBJ whole genome shotgun (WGS) entry which is preliminary data.</text>
</comment>
<evidence type="ECO:0000256" key="2">
    <source>
        <dbReference type="ARBA" id="ARBA00022525"/>
    </source>
</evidence>
<dbReference type="PROSITE" id="PS00010">
    <property type="entry name" value="ASX_HYDROXYL"/>
    <property type="match status" value="3"/>
</dbReference>
<proteinExistence type="predicted"/>
<dbReference type="InterPro" id="IPR024731">
    <property type="entry name" value="NELL2-like_EGF"/>
</dbReference>
<dbReference type="Proteomes" id="UP000225706">
    <property type="component" value="Unassembled WGS sequence"/>
</dbReference>
<dbReference type="AlphaFoldDB" id="A0A2B4RD02"/>
<comment type="caution">
    <text evidence="8">Lacks conserved residue(s) required for the propagation of feature annotation.</text>
</comment>
<dbReference type="Pfam" id="PF07648">
    <property type="entry name" value="Kazal_2"/>
    <property type="match status" value="2"/>
</dbReference>